<comment type="caution">
    <text evidence="7">The sequence shown here is derived from an EMBL/GenBank/DDBJ whole genome shotgun (WGS) entry which is preliminary data.</text>
</comment>
<feature type="transmembrane region" description="Helical" evidence="6">
    <location>
        <begin position="79"/>
        <end position="102"/>
    </location>
</feature>
<keyword evidence="5 6" id="KW-0472">Membrane</keyword>
<name>A0A8J4PPI8_9MYCE</name>
<dbReference type="InterPro" id="IPR008217">
    <property type="entry name" value="Ccc1_fam"/>
</dbReference>
<evidence type="ECO:0000256" key="1">
    <source>
        <dbReference type="ARBA" id="ARBA00004127"/>
    </source>
</evidence>
<dbReference type="Proteomes" id="UP000695562">
    <property type="component" value="Unassembled WGS sequence"/>
</dbReference>
<evidence type="ECO:0000256" key="2">
    <source>
        <dbReference type="ARBA" id="ARBA00007049"/>
    </source>
</evidence>
<evidence type="ECO:0000313" key="8">
    <source>
        <dbReference type="Proteomes" id="UP000695562"/>
    </source>
</evidence>
<comment type="similarity">
    <text evidence="2">Belongs to the CCC1 family.</text>
</comment>
<feature type="transmembrane region" description="Helical" evidence="6">
    <location>
        <begin position="52"/>
        <end position="73"/>
    </location>
</feature>
<sequence>MSEAKFKQAQDAYLNNDVDQSKLIHDKYSAVADQEDRKEPHKEESGEFIKSIVFGGLDGIITTFAIVAAAAGAGLTRGVILVIGFANLLGDAIGMAMGDYVSEKAEEDQIKKESKLLEKEIEQNPEEQKKNLIESYMKKGFSIEDSTRVVDLLFPYKSTVLSILMMENHGAVSEEDDSKGALKSALVTFGSFMVCGGIPLLSFLFSGHYSTPGKFDTVFIISIVLFSVVLFALGFFKGYISNKNCFVSGLLMLINGAVTTLVAFFIGYGIELEANKIH</sequence>
<keyword evidence="8" id="KW-1185">Reference proteome</keyword>
<dbReference type="CDD" id="cd02434">
    <property type="entry name" value="Nodulin-21_like_3"/>
    <property type="match status" value="1"/>
</dbReference>
<evidence type="ECO:0008006" key="9">
    <source>
        <dbReference type="Google" id="ProtNLM"/>
    </source>
</evidence>
<dbReference type="EMBL" id="AJWJ01000415">
    <property type="protein sequence ID" value="KAF2071078.1"/>
    <property type="molecule type" value="Genomic_DNA"/>
</dbReference>
<keyword evidence="4 6" id="KW-1133">Transmembrane helix</keyword>
<accession>A0A8J4PPI8</accession>
<evidence type="ECO:0000256" key="6">
    <source>
        <dbReference type="SAM" id="Phobius"/>
    </source>
</evidence>
<evidence type="ECO:0000256" key="3">
    <source>
        <dbReference type="ARBA" id="ARBA00022692"/>
    </source>
</evidence>
<protein>
    <recommendedName>
        <fullName evidence="9">Transmembrane protein</fullName>
    </recommendedName>
</protein>
<dbReference type="GO" id="GO:0030026">
    <property type="term" value="P:intracellular manganese ion homeostasis"/>
    <property type="evidence" value="ECO:0007669"/>
    <property type="project" value="InterPro"/>
</dbReference>
<dbReference type="PANTHER" id="PTHR31851">
    <property type="entry name" value="FE(2+)/MN(2+) TRANSPORTER PCL1"/>
    <property type="match status" value="1"/>
</dbReference>
<organism evidence="7 8">
    <name type="scientific">Polysphondylium violaceum</name>
    <dbReference type="NCBI Taxonomy" id="133409"/>
    <lineage>
        <taxon>Eukaryota</taxon>
        <taxon>Amoebozoa</taxon>
        <taxon>Evosea</taxon>
        <taxon>Eumycetozoa</taxon>
        <taxon>Dictyostelia</taxon>
        <taxon>Dictyosteliales</taxon>
        <taxon>Dictyosteliaceae</taxon>
        <taxon>Polysphondylium</taxon>
    </lineage>
</organism>
<keyword evidence="3 6" id="KW-0812">Transmembrane</keyword>
<dbReference type="Pfam" id="PF01988">
    <property type="entry name" value="VIT1"/>
    <property type="match status" value="1"/>
</dbReference>
<feature type="transmembrane region" description="Helical" evidence="6">
    <location>
        <begin position="248"/>
        <end position="270"/>
    </location>
</feature>
<dbReference type="OrthoDB" id="73465at2759"/>
<evidence type="ECO:0000313" key="7">
    <source>
        <dbReference type="EMBL" id="KAF2071078.1"/>
    </source>
</evidence>
<feature type="transmembrane region" description="Helical" evidence="6">
    <location>
        <begin position="217"/>
        <end position="236"/>
    </location>
</feature>
<reference evidence="7" key="1">
    <citation type="submission" date="2020-01" db="EMBL/GenBank/DDBJ databases">
        <title>Development of genomics and gene disruption for Polysphondylium violaceum indicates a role for the polyketide synthase stlB in stalk morphogenesis.</title>
        <authorList>
            <person name="Narita B."/>
            <person name="Kawabe Y."/>
            <person name="Kin K."/>
            <person name="Saito T."/>
            <person name="Gibbs R."/>
            <person name="Kuspa A."/>
            <person name="Muzny D."/>
            <person name="Queller D."/>
            <person name="Richards S."/>
            <person name="Strassman J."/>
            <person name="Sucgang R."/>
            <person name="Worley K."/>
            <person name="Schaap P."/>
        </authorList>
    </citation>
    <scope>NUCLEOTIDE SEQUENCE</scope>
    <source>
        <strain evidence="7">QSvi11</strain>
    </source>
</reference>
<evidence type="ECO:0000256" key="5">
    <source>
        <dbReference type="ARBA" id="ARBA00023136"/>
    </source>
</evidence>
<dbReference type="GO" id="GO:0005384">
    <property type="term" value="F:manganese ion transmembrane transporter activity"/>
    <property type="evidence" value="ECO:0007669"/>
    <property type="project" value="InterPro"/>
</dbReference>
<proteinExistence type="inferred from homology"/>
<evidence type="ECO:0000256" key="4">
    <source>
        <dbReference type="ARBA" id="ARBA00022989"/>
    </source>
</evidence>
<comment type="subcellular location">
    <subcellularLocation>
        <location evidence="1">Endomembrane system</location>
        <topology evidence="1">Multi-pass membrane protein</topology>
    </subcellularLocation>
</comment>
<dbReference type="AlphaFoldDB" id="A0A8J4PPI8"/>
<feature type="transmembrane region" description="Helical" evidence="6">
    <location>
        <begin position="185"/>
        <end position="205"/>
    </location>
</feature>
<dbReference type="GO" id="GO:0012505">
    <property type="term" value="C:endomembrane system"/>
    <property type="evidence" value="ECO:0007669"/>
    <property type="project" value="UniProtKB-SubCell"/>
</dbReference>
<gene>
    <name evidence="7" type="ORF">CYY_007599</name>
</gene>